<evidence type="ECO:0000313" key="4">
    <source>
        <dbReference type="Proteomes" id="UP000029590"/>
    </source>
</evidence>
<dbReference type="SMART" id="SM00923">
    <property type="entry name" value="MbtH"/>
    <property type="match status" value="1"/>
</dbReference>
<feature type="region of interest" description="Disordered" evidence="1">
    <location>
        <begin position="51"/>
        <end position="103"/>
    </location>
</feature>
<name>A0AAW3ESB7_BURGA</name>
<proteinExistence type="predicted"/>
<dbReference type="PANTHER" id="PTHR38444">
    <property type="entry name" value="ENTEROBACTIN BIOSYNTHESIS PROTEIN YBDZ"/>
    <property type="match status" value="1"/>
</dbReference>
<feature type="compositionally biased region" description="Polar residues" evidence="1">
    <location>
        <begin position="81"/>
        <end position="92"/>
    </location>
</feature>
<organism evidence="3 4">
    <name type="scientific">Burkholderia gladioli</name>
    <name type="common">Pseudomonas marginata</name>
    <name type="synonym">Phytomonas marginata</name>
    <dbReference type="NCBI Taxonomy" id="28095"/>
    <lineage>
        <taxon>Bacteria</taxon>
        <taxon>Pseudomonadati</taxon>
        <taxon>Pseudomonadota</taxon>
        <taxon>Betaproteobacteria</taxon>
        <taxon>Burkholderiales</taxon>
        <taxon>Burkholderiaceae</taxon>
        <taxon>Burkholderia</taxon>
    </lineage>
</organism>
<dbReference type="PANTHER" id="PTHR38444:SF1">
    <property type="entry name" value="ENTEROBACTIN BIOSYNTHESIS PROTEIN YBDZ"/>
    <property type="match status" value="1"/>
</dbReference>
<accession>A0AAW3ESB7</accession>
<dbReference type="Proteomes" id="UP000029590">
    <property type="component" value="Unassembled WGS sequence"/>
</dbReference>
<sequence length="103" mass="11123">MDDLYFVVRNTEGNYSVWFDGRNLPAGWETVGEPASKQACLQRIERLWTEAAAASGREHPGQDSGAEADPAVQAGRYLASAPNTSSEQSATRRSVAAELPVAR</sequence>
<dbReference type="KEGG" id="bgo:BM43_2814"/>
<dbReference type="GO" id="GO:0005829">
    <property type="term" value="C:cytosol"/>
    <property type="evidence" value="ECO:0007669"/>
    <property type="project" value="TreeGrafter"/>
</dbReference>
<evidence type="ECO:0000313" key="3">
    <source>
        <dbReference type="EMBL" id="KGC10701.1"/>
    </source>
</evidence>
<dbReference type="InterPro" id="IPR038020">
    <property type="entry name" value="MbtH-like_sf"/>
</dbReference>
<evidence type="ECO:0000259" key="2">
    <source>
        <dbReference type="SMART" id="SM00923"/>
    </source>
</evidence>
<dbReference type="InterPro" id="IPR037407">
    <property type="entry name" value="MLP_fam"/>
</dbReference>
<dbReference type="SUPFAM" id="SSF160582">
    <property type="entry name" value="MbtH-like"/>
    <property type="match status" value="1"/>
</dbReference>
<dbReference type="GO" id="GO:0019290">
    <property type="term" value="P:siderophore biosynthetic process"/>
    <property type="evidence" value="ECO:0007669"/>
    <property type="project" value="TreeGrafter"/>
</dbReference>
<dbReference type="AlphaFoldDB" id="A0AAW3ESB7"/>
<dbReference type="InterPro" id="IPR005153">
    <property type="entry name" value="MbtH-like_dom"/>
</dbReference>
<gene>
    <name evidence="3" type="ORF">DM48_6082</name>
</gene>
<comment type="caution">
    <text evidence="3">The sequence shown here is derived from an EMBL/GenBank/DDBJ whole genome shotgun (WGS) entry which is preliminary data.</text>
</comment>
<dbReference type="RefSeq" id="WP_230676285.1">
    <property type="nucleotide sequence ID" value="NZ_CADEPW010000005.1"/>
</dbReference>
<protein>
    <submittedName>
        <fullName evidence="3">MbtH-like family protein</fullName>
    </submittedName>
</protein>
<dbReference type="Pfam" id="PF03621">
    <property type="entry name" value="MbtH"/>
    <property type="match status" value="1"/>
</dbReference>
<dbReference type="Gene3D" id="3.90.820.10">
    <property type="entry name" value="Structural Genomics, Unknown Function 30-nov-00 1gh9 Mol_id"/>
    <property type="match status" value="1"/>
</dbReference>
<feature type="domain" description="MbtH-like" evidence="2">
    <location>
        <begin position="2"/>
        <end position="46"/>
    </location>
</feature>
<reference evidence="3 4" key="1">
    <citation type="submission" date="2014-04" db="EMBL/GenBank/DDBJ databases">
        <authorList>
            <person name="Bishop-Lilly K.A."/>
            <person name="Broomall S.M."/>
            <person name="Chain P.S."/>
            <person name="Chertkov O."/>
            <person name="Coyne S.R."/>
            <person name="Daligault H.E."/>
            <person name="Davenport K.W."/>
            <person name="Erkkila T."/>
            <person name="Frey K.G."/>
            <person name="Gibbons H.S."/>
            <person name="Gu W."/>
            <person name="Jaissle J."/>
            <person name="Johnson S.L."/>
            <person name="Koroleva G.I."/>
            <person name="Ladner J.T."/>
            <person name="Lo C.-C."/>
            <person name="Minogue T.D."/>
            <person name="Munk C."/>
            <person name="Palacios G.F."/>
            <person name="Redden C.L."/>
            <person name="Rosenzweig C.N."/>
            <person name="Scholz M.B."/>
            <person name="Teshima H."/>
            <person name="Xu Y."/>
        </authorList>
    </citation>
    <scope>NUCLEOTIDE SEQUENCE [LARGE SCALE GENOMIC DNA]</scope>
    <source>
        <strain evidence="4">gladioli</strain>
    </source>
</reference>
<evidence type="ECO:0000256" key="1">
    <source>
        <dbReference type="SAM" id="MobiDB-lite"/>
    </source>
</evidence>
<dbReference type="EMBL" id="JPGG01000018">
    <property type="protein sequence ID" value="KGC10701.1"/>
    <property type="molecule type" value="Genomic_DNA"/>
</dbReference>